<dbReference type="InterPro" id="IPR050904">
    <property type="entry name" value="Adhesion/Biosynth-related"/>
</dbReference>
<feature type="signal peptide" evidence="1">
    <location>
        <begin position="1"/>
        <end position="25"/>
    </location>
</feature>
<dbReference type="EMBL" id="CAXJRC010000046">
    <property type="protein sequence ID" value="CAL2108731.1"/>
    <property type="molecule type" value="Genomic_DNA"/>
</dbReference>
<dbReference type="Gene3D" id="2.30.180.10">
    <property type="entry name" value="FAS1 domain"/>
    <property type="match status" value="2"/>
</dbReference>
<protein>
    <submittedName>
        <fullName evidence="3">Uncaracterized surface protein containing fasciclin (FAS1) repeats</fullName>
    </submittedName>
</protein>
<dbReference type="PROSITE" id="PS51257">
    <property type="entry name" value="PROKAR_LIPOPROTEIN"/>
    <property type="match status" value="1"/>
</dbReference>
<dbReference type="Proteomes" id="UP001497602">
    <property type="component" value="Unassembled WGS sequence"/>
</dbReference>
<dbReference type="Pfam" id="PF02469">
    <property type="entry name" value="Fasciclin"/>
    <property type="match status" value="2"/>
</dbReference>
<comment type="caution">
    <text evidence="3">The sequence shown here is derived from an EMBL/GenBank/DDBJ whole genome shotgun (WGS) entry which is preliminary data.</text>
</comment>
<feature type="domain" description="FAS1" evidence="2">
    <location>
        <begin position="176"/>
        <end position="318"/>
    </location>
</feature>
<reference evidence="3 4" key="1">
    <citation type="submission" date="2024-05" db="EMBL/GenBank/DDBJ databases">
        <authorList>
            <person name="Duchaud E."/>
        </authorList>
    </citation>
    <scope>NUCLEOTIDE SEQUENCE [LARGE SCALE GENOMIC DNA]</scope>
    <source>
        <strain evidence="3">Ena-SAMPLE-TAB-13-05-2024-13:56:06:370-140305</strain>
    </source>
</reference>
<gene>
    <name evidence="3" type="ORF">T190115A13A_90077</name>
</gene>
<organism evidence="3 4">
    <name type="scientific">Tenacibaculum vairaonense</name>
    <dbReference type="NCBI Taxonomy" id="3137860"/>
    <lineage>
        <taxon>Bacteria</taxon>
        <taxon>Pseudomonadati</taxon>
        <taxon>Bacteroidota</taxon>
        <taxon>Flavobacteriia</taxon>
        <taxon>Flavobacteriales</taxon>
        <taxon>Flavobacteriaceae</taxon>
        <taxon>Tenacibaculum</taxon>
    </lineage>
</organism>
<sequence>MFTQKIQTLLAVSMFLIAPLFISCSDDDDTPVIDPPKDIVDLAIATSDLSTLVAAVQKAGLVDVLKGSGPFTVFAPTNAAFQELLDSNADWKTLDDIPADVLKNVLKFHVLGSKVKSTELSDSYVNTLAVGPNDENLSLQVATTGGVMFNGSSKPVKVDVEATNGIVHIIDKVMLPPNVVTLALNNAGFTSLVAALTDSRHTTDFVSVLKGDGPFTVFAPTNDAFKALLDSNADWNSLGDIPIATLDAVLKYHVVNAANVQSDQLKDEQEITMLGSGKVTVDLSSGAKLKSSSGQTVTISATDVQGTNGVIHVIDTVLLPGV</sequence>
<evidence type="ECO:0000313" key="3">
    <source>
        <dbReference type="EMBL" id="CAL2108731.1"/>
    </source>
</evidence>
<dbReference type="PANTHER" id="PTHR10900">
    <property type="entry name" value="PERIOSTIN-RELATED"/>
    <property type="match status" value="1"/>
</dbReference>
<dbReference type="SUPFAM" id="SSF82153">
    <property type="entry name" value="FAS1 domain"/>
    <property type="match status" value="2"/>
</dbReference>
<accession>A0ABP1FHF1</accession>
<feature type="domain" description="FAS1" evidence="2">
    <location>
        <begin position="36"/>
        <end position="174"/>
    </location>
</feature>
<name>A0ABP1FHF1_9FLAO</name>
<dbReference type="PANTHER" id="PTHR10900:SF77">
    <property type="entry name" value="FI19380P1"/>
    <property type="match status" value="1"/>
</dbReference>
<proteinExistence type="predicted"/>
<dbReference type="SMART" id="SM00554">
    <property type="entry name" value="FAS1"/>
    <property type="match status" value="2"/>
</dbReference>
<dbReference type="InterPro" id="IPR036378">
    <property type="entry name" value="FAS1_dom_sf"/>
</dbReference>
<dbReference type="PROSITE" id="PS50213">
    <property type="entry name" value="FAS1"/>
    <property type="match status" value="2"/>
</dbReference>
<keyword evidence="4" id="KW-1185">Reference proteome</keyword>
<keyword evidence="1" id="KW-0732">Signal</keyword>
<feature type="chain" id="PRO_5047435604" evidence="1">
    <location>
        <begin position="26"/>
        <end position="322"/>
    </location>
</feature>
<evidence type="ECO:0000259" key="2">
    <source>
        <dbReference type="PROSITE" id="PS50213"/>
    </source>
</evidence>
<dbReference type="InterPro" id="IPR000782">
    <property type="entry name" value="FAS1_domain"/>
</dbReference>
<dbReference type="RefSeq" id="WP_348740337.1">
    <property type="nucleotide sequence ID" value="NZ_CAXJRC010000046.1"/>
</dbReference>
<evidence type="ECO:0000256" key="1">
    <source>
        <dbReference type="SAM" id="SignalP"/>
    </source>
</evidence>
<evidence type="ECO:0000313" key="4">
    <source>
        <dbReference type="Proteomes" id="UP001497602"/>
    </source>
</evidence>